<evidence type="ECO:0000256" key="11">
    <source>
        <dbReference type="ARBA" id="ARBA00031023"/>
    </source>
</evidence>
<comment type="similarity">
    <text evidence="3">Belongs to the pterin-4-alpha-carbinolamine dehydratase family.</text>
</comment>
<comment type="similarity">
    <text evidence="4">Belongs to the eukaryotic RPA49/POLR1E RNA polymerase subunit family.</text>
</comment>
<reference evidence="13" key="1">
    <citation type="submission" date="2021-01" db="UniProtKB">
        <authorList>
            <consortium name="EnsemblMetazoa"/>
        </authorList>
    </citation>
    <scope>IDENTIFICATION</scope>
</reference>
<dbReference type="EnsemblMetazoa" id="XM_031924348">
    <property type="protein sequence ID" value="XP_031780208"/>
    <property type="gene ID" value="LOC100117398"/>
</dbReference>
<keyword evidence="12" id="KW-0175">Coiled coil</keyword>
<dbReference type="GeneID" id="100117398"/>
<evidence type="ECO:0000256" key="8">
    <source>
        <dbReference type="ARBA" id="ARBA00023239"/>
    </source>
</evidence>
<dbReference type="SMR" id="A0A7M7Q4K9"/>
<dbReference type="Pfam" id="PF01329">
    <property type="entry name" value="Pterin_4a"/>
    <property type="match status" value="1"/>
</dbReference>
<protein>
    <recommendedName>
        <fullName evidence="5">4a-hydroxytetrahydrobiopterin dehydratase</fullName>
        <ecNumber evidence="5">4.2.1.96</ecNumber>
    </recommendedName>
    <alternativeName>
        <fullName evidence="10">4-alpha-hydroxy-tetrahydropterin dehydratase</fullName>
    </alternativeName>
    <alternativeName>
        <fullName evidence="11">Pterin carbinolamine dehydratase</fullName>
    </alternativeName>
</protein>
<evidence type="ECO:0000256" key="10">
    <source>
        <dbReference type="ARBA" id="ARBA00030497"/>
    </source>
</evidence>
<dbReference type="FunCoup" id="A0A7M7Q4K9">
    <property type="interactions" value="594"/>
</dbReference>
<dbReference type="InterPro" id="IPR001533">
    <property type="entry name" value="Pterin_deHydtase"/>
</dbReference>
<dbReference type="GO" id="GO:0000428">
    <property type="term" value="C:DNA-directed RNA polymerase complex"/>
    <property type="evidence" value="ECO:0007669"/>
    <property type="project" value="UniProtKB-KW"/>
</dbReference>
<dbReference type="HAMAP" id="MF_00434">
    <property type="entry name" value="Pterin_4_alpha"/>
    <property type="match status" value="1"/>
</dbReference>
<dbReference type="InParanoid" id="A0A7M7Q4K9"/>
<dbReference type="Proteomes" id="UP000002358">
    <property type="component" value="Chromosome 2"/>
</dbReference>
<dbReference type="GO" id="GO:0005730">
    <property type="term" value="C:nucleolus"/>
    <property type="evidence" value="ECO:0007669"/>
    <property type="project" value="UniProtKB-SubCell"/>
</dbReference>
<evidence type="ECO:0000313" key="13">
    <source>
        <dbReference type="EnsemblMetazoa" id="XP_031780208"/>
    </source>
</evidence>
<dbReference type="RefSeq" id="XP_031780208.1">
    <property type="nucleotide sequence ID" value="XM_031924348.1"/>
</dbReference>
<dbReference type="AlphaFoldDB" id="A0A7M7Q4K9"/>
<name>A0A7M7Q4K9_NASVI</name>
<dbReference type="EC" id="4.2.1.96" evidence="5"/>
<evidence type="ECO:0000256" key="4">
    <source>
        <dbReference type="ARBA" id="ARBA00009430"/>
    </source>
</evidence>
<evidence type="ECO:0000256" key="7">
    <source>
        <dbReference type="ARBA" id="ARBA00023163"/>
    </source>
</evidence>
<evidence type="ECO:0000256" key="1">
    <source>
        <dbReference type="ARBA" id="ARBA00001554"/>
    </source>
</evidence>
<feature type="coiled-coil region" evidence="12">
    <location>
        <begin position="130"/>
        <end position="157"/>
    </location>
</feature>
<evidence type="ECO:0000256" key="5">
    <source>
        <dbReference type="ARBA" id="ARBA00013252"/>
    </source>
</evidence>
<sequence length="469" mass="53716">MKKPIEAVIEDVIINPEKIQPIIVNFQNGQLKDEETKRMKCGLYNDEKKKKTVLAMSNGQVVYKGYRPDLNKELTYTMLAIHNKKTGKVRLIQAERWDVAPVLDEHVDDTNDDNVDKTAELNKQFGSKRVKRRTEQYERMKVNVDNVKDQLEKTVSNVEIERSELEPSSTDDFIDGVHLPPCNKDASREADVYNIEDIVPKNILKTLYAVAATLGESNMDNKPAFFVKTVETFKDDSDSKFKLAILLYIEAVINWLSIPIKSAKRNDLEICPHSADANAYIVETFSVVSAQGRQRPNSMKDKGICHCIILALMIWNYTLDLELFLSMFTLMFRMSHKKLMDLARWMLATPSKTEKKVVMLKLPLPGLPKPKLTAEEREKDISPLLTNGWTVQTNRDALYKEFAFKNFNQAFGFMTRVAMQAEKMDHHPEWFNVYNKVNITLSSHDVNGLSSRDVKLANFVDKAAKSVNE</sequence>
<keyword evidence="14" id="KW-1185">Reference proteome</keyword>
<keyword evidence="6" id="KW-0240">DNA-directed RNA polymerase</keyword>
<dbReference type="PANTHER" id="PTHR14440">
    <property type="entry name" value="DNA-DIRECTED RNA POLYMERASE I SUBUNIT RPA49"/>
    <property type="match status" value="1"/>
</dbReference>
<dbReference type="SUPFAM" id="SSF55248">
    <property type="entry name" value="PCD-like"/>
    <property type="match status" value="1"/>
</dbReference>
<dbReference type="Gene3D" id="3.30.1360.20">
    <property type="entry name" value="Transcriptional coactivator/pterin dehydratase"/>
    <property type="match status" value="1"/>
</dbReference>
<evidence type="ECO:0000313" key="14">
    <source>
        <dbReference type="Proteomes" id="UP000002358"/>
    </source>
</evidence>
<proteinExistence type="inferred from homology"/>
<evidence type="ECO:0000256" key="6">
    <source>
        <dbReference type="ARBA" id="ARBA00022478"/>
    </source>
</evidence>
<dbReference type="GO" id="GO:0008124">
    <property type="term" value="F:4-alpha-hydroxytetrahydrobiopterin dehydratase activity"/>
    <property type="evidence" value="ECO:0007669"/>
    <property type="project" value="UniProtKB-EC"/>
</dbReference>
<dbReference type="GO" id="GO:0006729">
    <property type="term" value="P:tetrahydrobiopterin biosynthetic process"/>
    <property type="evidence" value="ECO:0007669"/>
    <property type="project" value="InterPro"/>
</dbReference>
<dbReference type="KEGG" id="nvi:100117398"/>
<dbReference type="OrthoDB" id="277398at2759"/>
<dbReference type="InterPro" id="IPR009668">
    <property type="entry name" value="RNA_pol-assoc_fac_A49-like"/>
</dbReference>
<comment type="subcellular location">
    <subcellularLocation>
        <location evidence="2">Nucleus</location>
        <location evidence="2">Nucleolus</location>
    </subcellularLocation>
</comment>
<keyword evidence="7" id="KW-0804">Transcription</keyword>
<evidence type="ECO:0000256" key="2">
    <source>
        <dbReference type="ARBA" id="ARBA00004604"/>
    </source>
</evidence>
<comment type="catalytic activity">
    <reaction evidence="1">
        <text>(4aS,6R)-4a-hydroxy-L-erythro-5,6,7,8-tetrahydrobiopterin = (6R)-L-erythro-6,7-dihydrobiopterin + H2O</text>
        <dbReference type="Rhea" id="RHEA:11920"/>
        <dbReference type="ChEBI" id="CHEBI:15377"/>
        <dbReference type="ChEBI" id="CHEBI:15642"/>
        <dbReference type="ChEBI" id="CHEBI:43120"/>
        <dbReference type="EC" id="4.2.1.96"/>
    </reaction>
</comment>
<dbReference type="CDD" id="cd00914">
    <property type="entry name" value="PCD_DCoH_subfamily_b"/>
    <property type="match status" value="1"/>
</dbReference>
<dbReference type="Pfam" id="PF06870">
    <property type="entry name" value="RNA_pol_I_A49"/>
    <property type="match status" value="1"/>
</dbReference>
<dbReference type="GO" id="GO:0006351">
    <property type="term" value="P:DNA-templated transcription"/>
    <property type="evidence" value="ECO:0007669"/>
    <property type="project" value="InterPro"/>
</dbReference>
<evidence type="ECO:0000256" key="3">
    <source>
        <dbReference type="ARBA" id="ARBA00006472"/>
    </source>
</evidence>
<dbReference type="FunFam" id="3.30.1360.20:FF:000001">
    <property type="entry name" value="Pterin-4-alpha-carbinolamine dehydratase 2"/>
    <property type="match status" value="1"/>
</dbReference>
<organism evidence="13 14">
    <name type="scientific">Nasonia vitripennis</name>
    <name type="common">Parasitic wasp</name>
    <dbReference type="NCBI Taxonomy" id="7425"/>
    <lineage>
        <taxon>Eukaryota</taxon>
        <taxon>Metazoa</taxon>
        <taxon>Ecdysozoa</taxon>
        <taxon>Arthropoda</taxon>
        <taxon>Hexapoda</taxon>
        <taxon>Insecta</taxon>
        <taxon>Pterygota</taxon>
        <taxon>Neoptera</taxon>
        <taxon>Endopterygota</taxon>
        <taxon>Hymenoptera</taxon>
        <taxon>Apocrita</taxon>
        <taxon>Proctotrupomorpha</taxon>
        <taxon>Chalcidoidea</taxon>
        <taxon>Pteromalidae</taxon>
        <taxon>Pteromalinae</taxon>
        <taxon>Nasonia</taxon>
    </lineage>
</organism>
<evidence type="ECO:0000256" key="12">
    <source>
        <dbReference type="SAM" id="Coils"/>
    </source>
</evidence>
<dbReference type="NCBIfam" id="NF002018">
    <property type="entry name" value="PRK00823.1-3"/>
    <property type="match status" value="1"/>
</dbReference>
<keyword evidence="8" id="KW-0456">Lyase</keyword>
<dbReference type="InterPro" id="IPR036428">
    <property type="entry name" value="PCD_sf"/>
</dbReference>
<accession>A0A7M7Q4K9</accession>
<evidence type="ECO:0000256" key="9">
    <source>
        <dbReference type="ARBA" id="ARBA00023242"/>
    </source>
</evidence>
<keyword evidence="9" id="KW-0539">Nucleus</keyword>
<dbReference type="GO" id="GO:0003677">
    <property type="term" value="F:DNA binding"/>
    <property type="evidence" value="ECO:0007669"/>
    <property type="project" value="InterPro"/>
</dbReference>